<proteinExistence type="predicted"/>
<evidence type="ECO:0000313" key="3">
    <source>
        <dbReference type="Proteomes" id="UP000246077"/>
    </source>
</evidence>
<sequence>MRGLIGLVTGLLLAAAAPAAAETQYFRIATAGETGTYFPVGHALAAAASRPPDLVVSAIASNGSVANVEAISNGTVESGLVQADVAHWAITGTGAYDARGPRPGLRAIAALYPETVHLVVRRDSGITGIDTLRGKHVSIDEPGSGTLADVRLILDAHGFNERDFVAEYYKPDLAAQLVGDGQLDGFFFVGGFPSEAIAMLAGRKLGEIALAPIAGPGVNRLLADNAFFTPARIPVNTYPRLDAVETVAVRALWLTGEDQPAELIERLTEALWSDQARAVLDAGHAQARAIRPETALLGLTVPLHPGAEAFYRKAGLIK</sequence>
<feature type="chain" id="PRO_5016397173" evidence="1">
    <location>
        <begin position="22"/>
        <end position="318"/>
    </location>
</feature>
<dbReference type="Pfam" id="PF16868">
    <property type="entry name" value="NMT1_3"/>
    <property type="match status" value="1"/>
</dbReference>
<dbReference type="EMBL" id="QGLF01000003">
    <property type="protein sequence ID" value="PWR20672.1"/>
    <property type="molecule type" value="Genomic_DNA"/>
</dbReference>
<feature type="signal peptide" evidence="1">
    <location>
        <begin position="1"/>
        <end position="21"/>
    </location>
</feature>
<dbReference type="InterPro" id="IPR011852">
    <property type="entry name" value="TRAP_TAXI"/>
</dbReference>
<evidence type="ECO:0000256" key="1">
    <source>
        <dbReference type="SAM" id="SignalP"/>
    </source>
</evidence>
<keyword evidence="3" id="KW-1185">Reference proteome</keyword>
<dbReference type="CDD" id="cd13520">
    <property type="entry name" value="PBP2_TAXI_TRAP"/>
    <property type="match status" value="1"/>
</dbReference>
<comment type="caution">
    <text evidence="2">The sequence shown here is derived from an EMBL/GenBank/DDBJ whole genome shotgun (WGS) entry which is preliminary data.</text>
</comment>
<gene>
    <name evidence="2" type="ORF">DKG75_11770</name>
</gene>
<accession>A0A317E233</accession>
<dbReference type="PANTHER" id="PTHR42941">
    <property type="entry name" value="SLL1037 PROTEIN"/>
    <property type="match status" value="1"/>
</dbReference>
<dbReference type="Gene3D" id="3.40.190.10">
    <property type="entry name" value="Periplasmic binding protein-like II"/>
    <property type="match status" value="2"/>
</dbReference>
<dbReference type="PANTHER" id="PTHR42941:SF1">
    <property type="entry name" value="SLL1037 PROTEIN"/>
    <property type="match status" value="1"/>
</dbReference>
<reference evidence="3" key="1">
    <citation type="submission" date="2018-05" db="EMBL/GenBank/DDBJ databases">
        <title>Zavarzinia sp. HR-AS.</title>
        <authorList>
            <person name="Lee Y."/>
            <person name="Jeon C.O."/>
        </authorList>
    </citation>
    <scope>NUCLEOTIDE SEQUENCE [LARGE SCALE GENOMIC DNA]</scope>
    <source>
        <strain evidence="3">DSM 1231</strain>
    </source>
</reference>
<keyword evidence="1" id="KW-0732">Signal</keyword>
<name>A0A317E233_9PROT</name>
<dbReference type="AlphaFoldDB" id="A0A317E233"/>
<dbReference type="NCBIfam" id="TIGR02122">
    <property type="entry name" value="TRAP_TAXI"/>
    <property type="match status" value="1"/>
</dbReference>
<dbReference type="OrthoDB" id="8477520at2"/>
<organism evidence="2 3">
    <name type="scientific">Zavarzinia compransoris</name>
    <dbReference type="NCBI Taxonomy" id="1264899"/>
    <lineage>
        <taxon>Bacteria</taxon>
        <taxon>Pseudomonadati</taxon>
        <taxon>Pseudomonadota</taxon>
        <taxon>Alphaproteobacteria</taxon>
        <taxon>Rhodospirillales</taxon>
        <taxon>Zavarziniaceae</taxon>
        <taxon>Zavarzinia</taxon>
    </lineage>
</organism>
<protein>
    <submittedName>
        <fullName evidence="2">Immunogenic protein</fullName>
    </submittedName>
</protein>
<evidence type="ECO:0000313" key="2">
    <source>
        <dbReference type="EMBL" id="PWR20672.1"/>
    </source>
</evidence>
<dbReference type="SUPFAM" id="SSF53850">
    <property type="entry name" value="Periplasmic binding protein-like II"/>
    <property type="match status" value="1"/>
</dbReference>
<dbReference type="RefSeq" id="WP_109921316.1">
    <property type="nucleotide sequence ID" value="NZ_QGLF01000003.1"/>
</dbReference>
<dbReference type="Proteomes" id="UP000246077">
    <property type="component" value="Unassembled WGS sequence"/>
</dbReference>